<gene>
    <name evidence="2" type="ORF">SteCoe_26667</name>
</gene>
<name>A0A1R2BCB0_9CILI</name>
<proteinExistence type="predicted"/>
<reference evidence="2 3" key="1">
    <citation type="submission" date="2016-11" db="EMBL/GenBank/DDBJ databases">
        <title>The macronuclear genome of Stentor coeruleus: a giant cell with tiny introns.</title>
        <authorList>
            <person name="Slabodnick M."/>
            <person name="Ruby J.G."/>
            <person name="Reiff S.B."/>
            <person name="Swart E.C."/>
            <person name="Gosai S."/>
            <person name="Prabakaran S."/>
            <person name="Witkowska E."/>
            <person name="Larue G.E."/>
            <person name="Fisher S."/>
            <person name="Freeman R.M."/>
            <person name="Gunawardena J."/>
            <person name="Chu W."/>
            <person name="Stover N.A."/>
            <person name="Gregory B.D."/>
            <person name="Nowacki M."/>
            <person name="Derisi J."/>
            <person name="Roy S.W."/>
            <person name="Marshall W.F."/>
            <person name="Sood P."/>
        </authorList>
    </citation>
    <scope>NUCLEOTIDE SEQUENCE [LARGE SCALE GENOMIC DNA]</scope>
    <source>
        <strain evidence="2">WM001</strain>
    </source>
</reference>
<protein>
    <submittedName>
        <fullName evidence="2">Uncharacterized protein</fullName>
    </submittedName>
</protein>
<organism evidence="2 3">
    <name type="scientific">Stentor coeruleus</name>
    <dbReference type="NCBI Taxonomy" id="5963"/>
    <lineage>
        <taxon>Eukaryota</taxon>
        <taxon>Sar</taxon>
        <taxon>Alveolata</taxon>
        <taxon>Ciliophora</taxon>
        <taxon>Postciliodesmatophora</taxon>
        <taxon>Heterotrichea</taxon>
        <taxon>Heterotrichida</taxon>
        <taxon>Stentoridae</taxon>
        <taxon>Stentor</taxon>
    </lineage>
</organism>
<evidence type="ECO:0000313" key="2">
    <source>
        <dbReference type="EMBL" id="OMJ74411.1"/>
    </source>
</evidence>
<comment type="caution">
    <text evidence="2">The sequence shown here is derived from an EMBL/GenBank/DDBJ whole genome shotgun (WGS) entry which is preliminary data.</text>
</comment>
<feature type="region of interest" description="Disordered" evidence="1">
    <location>
        <begin position="133"/>
        <end position="175"/>
    </location>
</feature>
<dbReference type="Proteomes" id="UP000187209">
    <property type="component" value="Unassembled WGS sequence"/>
</dbReference>
<dbReference type="OrthoDB" id="10252184at2759"/>
<dbReference type="AlphaFoldDB" id="A0A1R2BCB0"/>
<sequence>MALKKELSLLYSILSTKIQNLPLNIRTRASRDLEDIFFNYNITEDQAKLEAIKKRAENKLVILDMAVESAPKATAVPGVKNFIVKDGKVEEGKAEVKFTPDYSNWYGGNVDPQDLRRHKDLLDRQHYSGPFWEGRKRNPSIIDEENPRYDNVEPEPHPDESLRAEKESSFEAVKR</sequence>
<feature type="compositionally biased region" description="Basic and acidic residues" evidence="1">
    <location>
        <begin position="145"/>
        <end position="175"/>
    </location>
</feature>
<keyword evidence="3" id="KW-1185">Reference proteome</keyword>
<evidence type="ECO:0000313" key="3">
    <source>
        <dbReference type="Proteomes" id="UP000187209"/>
    </source>
</evidence>
<accession>A0A1R2BCB0</accession>
<dbReference type="EMBL" id="MPUH01000753">
    <property type="protein sequence ID" value="OMJ74411.1"/>
    <property type="molecule type" value="Genomic_DNA"/>
</dbReference>
<evidence type="ECO:0000256" key="1">
    <source>
        <dbReference type="SAM" id="MobiDB-lite"/>
    </source>
</evidence>